<reference evidence="1 2" key="1">
    <citation type="submission" date="2023-01" db="EMBL/GenBank/DDBJ databases">
        <authorList>
            <person name="Kreplak J."/>
        </authorList>
    </citation>
    <scope>NUCLEOTIDE SEQUENCE [LARGE SCALE GENOMIC DNA]</scope>
</reference>
<organism evidence="1 2">
    <name type="scientific">Vicia faba</name>
    <name type="common">Broad bean</name>
    <name type="synonym">Faba vulgaris</name>
    <dbReference type="NCBI Taxonomy" id="3906"/>
    <lineage>
        <taxon>Eukaryota</taxon>
        <taxon>Viridiplantae</taxon>
        <taxon>Streptophyta</taxon>
        <taxon>Embryophyta</taxon>
        <taxon>Tracheophyta</taxon>
        <taxon>Spermatophyta</taxon>
        <taxon>Magnoliopsida</taxon>
        <taxon>eudicotyledons</taxon>
        <taxon>Gunneridae</taxon>
        <taxon>Pentapetalae</taxon>
        <taxon>rosids</taxon>
        <taxon>fabids</taxon>
        <taxon>Fabales</taxon>
        <taxon>Fabaceae</taxon>
        <taxon>Papilionoideae</taxon>
        <taxon>50 kb inversion clade</taxon>
        <taxon>NPAAA clade</taxon>
        <taxon>Hologalegina</taxon>
        <taxon>IRL clade</taxon>
        <taxon>Fabeae</taxon>
        <taxon>Vicia</taxon>
    </lineage>
</organism>
<accession>A0AAV0YHS3</accession>
<name>A0AAV0YHS3_VICFA</name>
<evidence type="ECO:0000313" key="2">
    <source>
        <dbReference type="Proteomes" id="UP001157006"/>
    </source>
</evidence>
<dbReference type="Proteomes" id="UP001157006">
    <property type="component" value="Chromosome 1L"/>
</dbReference>
<evidence type="ECO:0000313" key="1">
    <source>
        <dbReference type="EMBL" id="CAI8585580.1"/>
    </source>
</evidence>
<gene>
    <name evidence="1" type="ORF">VFH_I213240</name>
</gene>
<keyword evidence="2" id="KW-1185">Reference proteome</keyword>
<dbReference type="AlphaFoldDB" id="A0AAV0YHS3"/>
<protein>
    <submittedName>
        <fullName evidence="1">Uncharacterized protein</fullName>
    </submittedName>
</protein>
<dbReference type="EMBL" id="OX451736">
    <property type="protein sequence ID" value="CAI8585580.1"/>
    <property type="molecule type" value="Genomic_DNA"/>
</dbReference>
<sequence length="102" mass="11222">MLKHRRIEYQQGFSTTAHLGLLLPSIATIPLRITEIDCSLRLSLDSSSDADILLHLFAAALSSFVAANDEHNSRPLNSSDSFVSDFIAIGSPEVTLWIHNDD</sequence>
<proteinExistence type="predicted"/>